<dbReference type="AlphaFoldDB" id="A0AAD4KUL8"/>
<proteinExistence type="predicted"/>
<dbReference type="EMBL" id="JAJTJA010000006">
    <property type="protein sequence ID" value="KAH8697116.1"/>
    <property type="molecule type" value="Genomic_DNA"/>
</dbReference>
<dbReference type="RefSeq" id="XP_046071817.1">
    <property type="nucleotide sequence ID" value="XM_046220362.1"/>
</dbReference>
<reference evidence="1" key="1">
    <citation type="submission" date="2021-12" db="EMBL/GenBank/DDBJ databases">
        <title>Convergent genome expansion in fungi linked to evolution of root-endophyte symbiosis.</title>
        <authorList>
            <consortium name="DOE Joint Genome Institute"/>
            <person name="Ke Y.-H."/>
            <person name="Bonito G."/>
            <person name="Liao H.-L."/>
            <person name="Looney B."/>
            <person name="Rojas-Flechas A."/>
            <person name="Nash J."/>
            <person name="Hameed K."/>
            <person name="Schadt C."/>
            <person name="Martin F."/>
            <person name="Crous P.W."/>
            <person name="Miettinen O."/>
            <person name="Magnuson J.K."/>
            <person name="Labbe J."/>
            <person name="Jacobson D."/>
            <person name="Doktycz M.J."/>
            <person name="Veneault-Fourrey C."/>
            <person name="Kuo A."/>
            <person name="Mondo S."/>
            <person name="Calhoun S."/>
            <person name="Riley R."/>
            <person name="Ohm R."/>
            <person name="LaButti K."/>
            <person name="Andreopoulos B."/>
            <person name="Pangilinan J."/>
            <person name="Nolan M."/>
            <person name="Tritt A."/>
            <person name="Clum A."/>
            <person name="Lipzen A."/>
            <person name="Daum C."/>
            <person name="Barry K."/>
            <person name="Grigoriev I.V."/>
            <person name="Vilgalys R."/>
        </authorList>
    </citation>
    <scope>NUCLEOTIDE SEQUENCE</scope>
    <source>
        <strain evidence="1">PMI_201</strain>
    </source>
</reference>
<evidence type="ECO:0000313" key="2">
    <source>
        <dbReference type="Proteomes" id="UP001201262"/>
    </source>
</evidence>
<evidence type="ECO:0000313" key="1">
    <source>
        <dbReference type="EMBL" id="KAH8697116.1"/>
    </source>
</evidence>
<protein>
    <submittedName>
        <fullName evidence="1">Uncharacterized protein</fullName>
    </submittedName>
</protein>
<dbReference type="GeneID" id="70250649"/>
<name>A0AAD4KUL8_9EURO</name>
<comment type="caution">
    <text evidence="1">The sequence shown here is derived from an EMBL/GenBank/DDBJ whole genome shotgun (WGS) entry which is preliminary data.</text>
</comment>
<keyword evidence="2" id="KW-1185">Reference proteome</keyword>
<organism evidence="1 2">
    <name type="scientific">Talaromyces proteolyticus</name>
    <dbReference type="NCBI Taxonomy" id="1131652"/>
    <lineage>
        <taxon>Eukaryota</taxon>
        <taxon>Fungi</taxon>
        <taxon>Dikarya</taxon>
        <taxon>Ascomycota</taxon>
        <taxon>Pezizomycotina</taxon>
        <taxon>Eurotiomycetes</taxon>
        <taxon>Eurotiomycetidae</taxon>
        <taxon>Eurotiales</taxon>
        <taxon>Trichocomaceae</taxon>
        <taxon>Talaromyces</taxon>
        <taxon>Talaromyces sect. Bacilispori</taxon>
    </lineage>
</organism>
<dbReference type="Proteomes" id="UP001201262">
    <property type="component" value="Unassembled WGS sequence"/>
</dbReference>
<sequence length="199" mass="22430">MPHTGQRPQAIVTFLTYNVGPSNDSSSHPVFQRLPAPRPHHVRTTTVSRDRDHCGWSFCEQEPLGFNSTALLRLADIRLNANLGPNRQLVTRDPMRIVHAFTNGKIHVSKRSPHLDRAILQCIHALSVPVRVGITFVARIQTLNWSIQHSLGCHSSELFPSYLLVRDPLSPVERFECCSFSSLNCLQEAHEVLVDVSRQ</sequence>
<accession>A0AAD4KUL8</accession>
<gene>
    <name evidence="1" type="ORF">BGW36DRAFT_427090</name>
</gene>